<dbReference type="EMBL" id="HACA01015789">
    <property type="protein sequence ID" value="CDW33150.1"/>
    <property type="molecule type" value="Transcribed_RNA"/>
</dbReference>
<protein>
    <submittedName>
        <fullName evidence="1">Uncharacterized protein</fullName>
    </submittedName>
</protein>
<sequence>MTFEVHVNGSPVPMRHFSQLTIITSTSQFHLQDKINHHVLKQLCQIQALSLRIPLTYSTV</sequence>
<evidence type="ECO:0000313" key="1">
    <source>
        <dbReference type="EMBL" id="CDW33151.1"/>
    </source>
</evidence>
<dbReference type="EMBL" id="HACA01015790">
    <property type="protein sequence ID" value="CDW33151.1"/>
    <property type="molecule type" value="Transcribed_RNA"/>
</dbReference>
<proteinExistence type="predicted"/>
<accession>A0A0K2U606</accession>
<name>A0A0K2U606_LEPSM</name>
<dbReference type="AlphaFoldDB" id="A0A0K2U606"/>
<organism evidence="1">
    <name type="scientific">Lepeophtheirus salmonis</name>
    <name type="common">Salmon louse</name>
    <name type="synonym">Caligus salmonis</name>
    <dbReference type="NCBI Taxonomy" id="72036"/>
    <lineage>
        <taxon>Eukaryota</taxon>
        <taxon>Metazoa</taxon>
        <taxon>Ecdysozoa</taxon>
        <taxon>Arthropoda</taxon>
        <taxon>Crustacea</taxon>
        <taxon>Multicrustacea</taxon>
        <taxon>Hexanauplia</taxon>
        <taxon>Copepoda</taxon>
        <taxon>Siphonostomatoida</taxon>
        <taxon>Caligidae</taxon>
        <taxon>Lepeophtheirus</taxon>
    </lineage>
</organism>
<reference evidence="1" key="1">
    <citation type="submission" date="2014-05" db="EMBL/GenBank/DDBJ databases">
        <authorList>
            <person name="Chronopoulou M."/>
        </authorList>
    </citation>
    <scope>NUCLEOTIDE SEQUENCE</scope>
    <source>
        <tissue evidence="1">Whole organism</tissue>
    </source>
</reference>